<dbReference type="InterPro" id="IPR015943">
    <property type="entry name" value="WD40/YVTN_repeat-like_dom_sf"/>
</dbReference>
<dbReference type="InterPro" id="IPR022398">
    <property type="entry name" value="Peptidase_S8_His-AS"/>
</dbReference>
<feature type="active site" description="Charge relay system" evidence="5">
    <location>
        <position position="211"/>
    </location>
</feature>
<dbReference type="SUPFAM" id="SSF110296">
    <property type="entry name" value="Oligoxyloglucan reducing end-specific cellobiohydrolase"/>
    <property type="match status" value="2"/>
</dbReference>
<protein>
    <submittedName>
        <fullName evidence="8">S8 family serine peptidase</fullName>
    </submittedName>
</protein>
<evidence type="ECO:0000256" key="2">
    <source>
        <dbReference type="ARBA" id="ARBA00022670"/>
    </source>
</evidence>
<dbReference type="InterPro" id="IPR050131">
    <property type="entry name" value="Peptidase_S8_subtilisin-like"/>
</dbReference>
<evidence type="ECO:0000313" key="8">
    <source>
        <dbReference type="EMBL" id="MFC4133350.1"/>
    </source>
</evidence>
<dbReference type="RefSeq" id="WP_275978319.1">
    <property type="nucleotide sequence ID" value="NZ_JAMZDZ010000001.1"/>
</dbReference>
<reference evidence="9" key="1">
    <citation type="journal article" date="2019" name="Int. J. Syst. Evol. Microbiol.">
        <title>The Global Catalogue of Microorganisms (GCM) 10K type strain sequencing project: providing services to taxonomists for standard genome sequencing and annotation.</title>
        <authorList>
            <consortium name="The Broad Institute Genomics Platform"/>
            <consortium name="The Broad Institute Genome Sequencing Center for Infectious Disease"/>
            <person name="Wu L."/>
            <person name="Ma J."/>
        </authorList>
    </citation>
    <scope>NUCLEOTIDE SEQUENCE [LARGE SCALE GENOMIC DNA]</scope>
    <source>
        <strain evidence="9">CGMCC 4.7289</strain>
    </source>
</reference>
<dbReference type="Gene3D" id="2.130.10.10">
    <property type="entry name" value="YVTN repeat-like/Quinoprotein amine dehydrogenase"/>
    <property type="match status" value="3"/>
</dbReference>
<dbReference type="PRINTS" id="PR00723">
    <property type="entry name" value="SUBTILISIN"/>
</dbReference>
<keyword evidence="6" id="KW-0732">Signal</keyword>
<dbReference type="SUPFAM" id="SSF52743">
    <property type="entry name" value="Subtilisin-like"/>
    <property type="match status" value="1"/>
</dbReference>
<dbReference type="InterPro" id="IPR000209">
    <property type="entry name" value="Peptidase_S8/S53_dom"/>
</dbReference>
<evidence type="ECO:0000256" key="5">
    <source>
        <dbReference type="PROSITE-ProRule" id="PRU01240"/>
    </source>
</evidence>
<evidence type="ECO:0000256" key="4">
    <source>
        <dbReference type="ARBA" id="ARBA00022825"/>
    </source>
</evidence>
<organism evidence="8 9">
    <name type="scientific">Hamadaea flava</name>
    <dbReference type="NCBI Taxonomy" id="1742688"/>
    <lineage>
        <taxon>Bacteria</taxon>
        <taxon>Bacillati</taxon>
        <taxon>Actinomycetota</taxon>
        <taxon>Actinomycetes</taxon>
        <taxon>Micromonosporales</taxon>
        <taxon>Micromonosporaceae</taxon>
        <taxon>Hamadaea</taxon>
    </lineage>
</organism>
<dbReference type="InterPro" id="IPR023827">
    <property type="entry name" value="Peptidase_S8_Asp-AS"/>
</dbReference>
<feature type="chain" id="PRO_5046320422" evidence="6">
    <location>
        <begin position="27"/>
        <end position="1387"/>
    </location>
</feature>
<evidence type="ECO:0000259" key="7">
    <source>
        <dbReference type="Pfam" id="PF00082"/>
    </source>
</evidence>
<keyword evidence="9" id="KW-1185">Reference proteome</keyword>
<evidence type="ECO:0000256" key="6">
    <source>
        <dbReference type="SAM" id="SignalP"/>
    </source>
</evidence>
<dbReference type="PROSITE" id="PS00136">
    <property type="entry name" value="SUBTILASE_ASP"/>
    <property type="match status" value="1"/>
</dbReference>
<feature type="active site" description="Charge relay system" evidence="5">
    <location>
        <position position="546"/>
    </location>
</feature>
<keyword evidence="2 5" id="KW-0645">Protease</keyword>
<feature type="domain" description="Peptidase S8/S53" evidence="7">
    <location>
        <begin position="163"/>
        <end position="584"/>
    </location>
</feature>
<evidence type="ECO:0000256" key="3">
    <source>
        <dbReference type="ARBA" id="ARBA00022801"/>
    </source>
</evidence>
<dbReference type="Pfam" id="PF00082">
    <property type="entry name" value="Peptidase_S8"/>
    <property type="match status" value="1"/>
</dbReference>
<dbReference type="InterPro" id="IPR036852">
    <property type="entry name" value="Peptidase_S8/S53_dom_sf"/>
</dbReference>
<keyword evidence="4 5" id="KW-0720">Serine protease</keyword>
<feature type="signal peptide" evidence="6">
    <location>
        <begin position="1"/>
        <end position="26"/>
    </location>
</feature>
<accession>A0ABV8LQN6</accession>
<dbReference type="PROSITE" id="PS51892">
    <property type="entry name" value="SUBTILASE"/>
    <property type="match status" value="1"/>
</dbReference>
<dbReference type="EMBL" id="JBHSAY010000010">
    <property type="protein sequence ID" value="MFC4133350.1"/>
    <property type="molecule type" value="Genomic_DNA"/>
</dbReference>
<dbReference type="PANTHER" id="PTHR43806">
    <property type="entry name" value="PEPTIDASE S8"/>
    <property type="match status" value="1"/>
</dbReference>
<sequence>MRSTPPRSLAVAVSAVLAFGGLSAYAPTGSAAAPDPLRRVIVTLDGAAAATAAPAGSLRNARGAGADQVGQARRALSDRQSSFLDTARGKGVHPKAERRFTLLVNAVALTVPASEVATLSKVPGVTGVYDNLRVRAYTDVSVPLIGATDVWQQPDPTGTPATGTGVTVAVIDTGVDYSHPDLGGGFGPGHKVVGGYDFVNDDADPMDDNGHGTHVAGIIAGKAAQPGGITGVAPGAQLMAYKVMNDQGFGETEDIVAAIEAASDPANPHRADVINMSLGGYADGLDPLGLAASAASAAGIVVVAAAGNDGPGAMSVGSPAAADGVIAVGASVSNLRLPVIYRDGVKVQTYRGQISANPSASPVTAPVVSIGFGTPEEIAAAGDLHGKIALLNGYVAHDFNDLWQEQIDLAKDLEKRGALALLGGQDPTGGPVLAATSGVPATASTGKITARPGVTESGDLYRMDSLVVLGMDETQYPELARLLAAGPLSLQIRGEDATDRIASFSSRGPSLRWGLKPDIVAPGYEIRSTVPTSLFGPGQYRLSGSSMAAPHVAGAAALLRQLHPDQPASELSASLIGTAAPLKESPTTAGAGRLNVAAAARTMLSATPSTLSYGLADLASGTVGGTRTVALRNGSSKPVAVRLAASSRDVSVKPDRVTIPASGTATVTVTLKAKRPTADTEISGFVTATAATGKITIPYLLVVHPLVVQTSPDPSDGHTTVWVQSWAGLSGPPVITVDRPRGRSYTVTTRPNPAGGYIATLDEPADGAYAVTAQATAVSGQRLVGWGGFEVTPESTRGAAWQPIGPYSGGGFLATGPSGTGILATEDTTSPWVSGDQGTTWKQSARLPISGAAGLLEPVADANNADRMWYPVNDPMTGGRILRTDDRGKTWDALPLPANGWIEQLVSDAQTQVLVALVGDSRLQVSWNGGDSWTAYDTGVADPVTKIGLSQGNLYLGTASGVWKRPGIVDAAVRVYSNSRYVSQLVADDGVVAVLVGQTGVVGSHDGGKTWNTLYAKSFGPYELRQSGGDLYVITFIGDGLIGHDHGRTWETIEPPSGAAVDRDFDHWGQSTVVTNTAGVYARTGSGYQRLGVQSASVTELAVAGTELIAGTSNGIYRTATSATTPEWGAADGEGYVGAGVPLVAVSPQDPKVVWKVRTDAFGGFDVSVSRDGGEIWEQKAHQNGIPLALLVHPADPDRISISWGRIDAVATFSTVDDGQTWKNLYQDRYATALAGDPAKPNRMWFGTPEGLYRSDDGGVTSTKVLDGQINAISFDGRRMVVGGAQLWSSTDGGRTFRAGDAGPLDLWVSDIVQVGGVSYAATSSYSAYGVLKGGRGVLRSTDGGRTWHNVSTALQNLDVLSLAVSADGQTLFAGTQNGGVHRLSLR</sequence>
<comment type="caution">
    <text evidence="8">The sequence shown here is derived from an EMBL/GenBank/DDBJ whole genome shotgun (WGS) entry which is preliminary data.</text>
</comment>
<dbReference type="Proteomes" id="UP001595816">
    <property type="component" value="Unassembled WGS sequence"/>
</dbReference>
<dbReference type="PROSITE" id="PS00137">
    <property type="entry name" value="SUBTILASE_HIS"/>
    <property type="match status" value="1"/>
</dbReference>
<dbReference type="PANTHER" id="PTHR43806:SF65">
    <property type="entry name" value="SERINE PROTEASE APRX"/>
    <property type="match status" value="1"/>
</dbReference>
<proteinExistence type="inferred from homology"/>
<keyword evidence="3 5" id="KW-0378">Hydrolase</keyword>
<gene>
    <name evidence="8" type="ORF">ACFOZ4_22295</name>
</gene>
<evidence type="ECO:0000313" key="9">
    <source>
        <dbReference type="Proteomes" id="UP001595816"/>
    </source>
</evidence>
<dbReference type="Gene3D" id="3.40.50.200">
    <property type="entry name" value="Peptidase S8/S53 domain"/>
    <property type="match status" value="2"/>
</dbReference>
<feature type="active site" description="Charge relay system" evidence="5">
    <location>
        <position position="172"/>
    </location>
</feature>
<evidence type="ECO:0000256" key="1">
    <source>
        <dbReference type="ARBA" id="ARBA00011073"/>
    </source>
</evidence>
<name>A0ABV8LQN6_9ACTN</name>
<dbReference type="InterPro" id="IPR015500">
    <property type="entry name" value="Peptidase_S8_subtilisin-rel"/>
</dbReference>
<comment type="similarity">
    <text evidence="1 5">Belongs to the peptidase S8 family.</text>
</comment>